<gene>
    <name evidence="1" type="ORF">IAB27_01735</name>
</gene>
<accession>A0A9D0ZS42</accession>
<evidence type="ECO:0000313" key="2">
    <source>
        <dbReference type="Proteomes" id="UP000886786"/>
    </source>
</evidence>
<dbReference type="EMBL" id="DVFV01000033">
    <property type="protein sequence ID" value="HIQ90340.1"/>
    <property type="molecule type" value="Genomic_DNA"/>
</dbReference>
<reference evidence="1" key="2">
    <citation type="journal article" date="2021" name="PeerJ">
        <title>Extensive microbial diversity within the chicken gut microbiome revealed by metagenomics and culture.</title>
        <authorList>
            <person name="Gilroy R."/>
            <person name="Ravi A."/>
            <person name="Getino M."/>
            <person name="Pursley I."/>
            <person name="Horton D.L."/>
            <person name="Alikhan N.F."/>
            <person name="Baker D."/>
            <person name="Gharbi K."/>
            <person name="Hall N."/>
            <person name="Watson M."/>
            <person name="Adriaenssens E.M."/>
            <person name="Foster-Nyarko E."/>
            <person name="Jarju S."/>
            <person name="Secka A."/>
            <person name="Antonio M."/>
            <person name="Oren A."/>
            <person name="Chaudhuri R.R."/>
            <person name="La Ragione R."/>
            <person name="Hildebrand F."/>
            <person name="Pallen M.J."/>
        </authorList>
    </citation>
    <scope>NUCLEOTIDE SEQUENCE</scope>
    <source>
        <strain evidence="1">CHK147-3167</strain>
    </source>
</reference>
<proteinExistence type="predicted"/>
<reference evidence="1" key="1">
    <citation type="submission" date="2020-10" db="EMBL/GenBank/DDBJ databases">
        <authorList>
            <person name="Gilroy R."/>
        </authorList>
    </citation>
    <scope>NUCLEOTIDE SEQUENCE</scope>
    <source>
        <strain evidence="1">CHK147-3167</strain>
    </source>
</reference>
<dbReference type="Proteomes" id="UP000886786">
    <property type="component" value="Unassembled WGS sequence"/>
</dbReference>
<comment type="caution">
    <text evidence="1">The sequence shown here is derived from an EMBL/GenBank/DDBJ whole genome shotgun (WGS) entry which is preliminary data.</text>
</comment>
<protein>
    <submittedName>
        <fullName evidence="1">Uncharacterized protein</fullName>
    </submittedName>
</protein>
<sequence length="98" mass="11592">MTEKLEEVINEGLDKLFSEDNFKTDNQLMAQDNNFFIRVTFHFDLYDAINEYIERALESKKNFIQTADRIVFVLTINGEEKLPIIFNQELVSEIKNLK</sequence>
<dbReference type="AlphaFoldDB" id="A0A9D0ZS42"/>
<organism evidence="1 2">
    <name type="scientific">Candidatus Coprosoma intestinipullorum</name>
    <dbReference type="NCBI Taxonomy" id="2840752"/>
    <lineage>
        <taxon>Bacteria</taxon>
        <taxon>Bacillati</taxon>
        <taxon>Bacillota</taxon>
        <taxon>Bacillota incertae sedis</taxon>
        <taxon>Candidatus Coprosoma</taxon>
    </lineage>
</organism>
<name>A0A9D0ZS42_9FIRM</name>
<evidence type="ECO:0000313" key="1">
    <source>
        <dbReference type="EMBL" id="HIQ90340.1"/>
    </source>
</evidence>